<name>A0A6C0CUQ6_9ZZZZ</name>
<dbReference type="AlphaFoldDB" id="A0A6C0CUQ6"/>
<accession>A0A6C0CUQ6</accession>
<dbReference type="EMBL" id="MN739480">
    <property type="protein sequence ID" value="QHT07235.1"/>
    <property type="molecule type" value="Genomic_DNA"/>
</dbReference>
<evidence type="ECO:0000313" key="1">
    <source>
        <dbReference type="EMBL" id="QHT07235.1"/>
    </source>
</evidence>
<reference evidence="1" key="1">
    <citation type="journal article" date="2020" name="Nature">
        <title>Giant virus diversity and host interactions through global metagenomics.</title>
        <authorList>
            <person name="Schulz F."/>
            <person name="Roux S."/>
            <person name="Paez-Espino D."/>
            <person name="Jungbluth S."/>
            <person name="Walsh D.A."/>
            <person name="Denef V.J."/>
            <person name="McMahon K.D."/>
            <person name="Konstantinidis K.T."/>
            <person name="Eloe-Fadrosh E.A."/>
            <person name="Kyrpides N.C."/>
            <person name="Woyke T."/>
        </authorList>
    </citation>
    <scope>NUCLEOTIDE SEQUENCE</scope>
    <source>
        <strain evidence="1">GVMAG-M-3300021962-46</strain>
    </source>
</reference>
<sequence length="248" mass="30044">MELAIPKKRSNHYYIRISEEKKAVHLAFFKVQLIHVYPLAQQQGYAIILKIPEIEYNYQRLKEFENTIIEQIAEKNKEWFKNDLSRETIEQLFKSSMNHQEFLVYYSALRPPTSSNIPFFEEWIHEKKYAMPIPIKCKVVCDGAFIYPKKFHLRWILTDIQEYDENIYDDAGFDYEHRVEIEAYWKAQLQSVEHSIEKQIYKFEKIKRELKETFDNIQETTSLKLWETKIDQFKQELSMVHKDELSLD</sequence>
<protein>
    <submittedName>
        <fullName evidence="1">Uncharacterized protein</fullName>
    </submittedName>
</protein>
<proteinExistence type="predicted"/>
<organism evidence="1">
    <name type="scientific">viral metagenome</name>
    <dbReference type="NCBI Taxonomy" id="1070528"/>
    <lineage>
        <taxon>unclassified sequences</taxon>
        <taxon>metagenomes</taxon>
        <taxon>organismal metagenomes</taxon>
    </lineage>
</organism>